<dbReference type="GO" id="GO:0005634">
    <property type="term" value="C:nucleus"/>
    <property type="evidence" value="ECO:0007669"/>
    <property type="project" value="UniProtKB-SubCell"/>
</dbReference>
<comment type="caution">
    <text evidence="6">The sequence shown here is derived from an EMBL/GenBank/DDBJ whole genome shotgun (WGS) entry which is preliminary data.</text>
</comment>
<dbReference type="EMBL" id="JAODUP010000109">
    <property type="protein sequence ID" value="KAK2161806.1"/>
    <property type="molecule type" value="Genomic_DNA"/>
</dbReference>
<sequence length="92" mass="10932">MLMFQESRTEVLSQLAKKEAEKKALECELEKYKECDPDVMEQMKTELVIAKDAANRWTDNIFSTKSWIKNRFHIEESALNKQFEIPEDLDYI</sequence>
<keyword evidence="2 4" id="KW-0175">Coiled coil</keyword>
<gene>
    <name evidence="6" type="ORF">LSH36_109g02032</name>
</gene>
<evidence type="ECO:0000313" key="7">
    <source>
        <dbReference type="Proteomes" id="UP001208570"/>
    </source>
</evidence>
<evidence type="ECO:0000256" key="3">
    <source>
        <dbReference type="ARBA" id="ARBA00023242"/>
    </source>
</evidence>
<feature type="domain" description="Leucine zipper with capping helix" evidence="5">
    <location>
        <begin position="39"/>
        <end position="92"/>
    </location>
</feature>
<keyword evidence="3" id="KW-0539">Nucleus</keyword>
<proteinExistence type="predicted"/>
<reference evidence="6" key="1">
    <citation type="journal article" date="2023" name="Mol. Biol. Evol.">
        <title>Third-Generation Sequencing Reveals the Adaptive Role of the Epigenome in Three Deep-Sea Polychaetes.</title>
        <authorList>
            <person name="Perez M."/>
            <person name="Aroh O."/>
            <person name="Sun Y."/>
            <person name="Lan Y."/>
            <person name="Juniper S.K."/>
            <person name="Young C.R."/>
            <person name="Angers B."/>
            <person name="Qian P.Y."/>
        </authorList>
    </citation>
    <scope>NUCLEOTIDE SEQUENCE</scope>
    <source>
        <strain evidence="6">P08H-3</strain>
    </source>
</reference>
<keyword evidence="7" id="KW-1185">Reference proteome</keyword>
<dbReference type="InterPro" id="IPR040661">
    <property type="entry name" value="LZ3wCH"/>
</dbReference>
<evidence type="ECO:0000256" key="2">
    <source>
        <dbReference type="ARBA" id="ARBA00023054"/>
    </source>
</evidence>
<protein>
    <recommendedName>
        <fullName evidence="5">Leucine zipper with capping helix domain-containing protein</fullName>
    </recommendedName>
</protein>
<evidence type="ECO:0000256" key="4">
    <source>
        <dbReference type="SAM" id="Coils"/>
    </source>
</evidence>
<evidence type="ECO:0000313" key="6">
    <source>
        <dbReference type="EMBL" id="KAK2161806.1"/>
    </source>
</evidence>
<organism evidence="6 7">
    <name type="scientific">Paralvinella palmiformis</name>
    <dbReference type="NCBI Taxonomy" id="53620"/>
    <lineage>
        <taxon>Eukaryota</taxon>
        <taxon>Metazoa</taxon>
        <taxon>Spiralia</taxon>
        <taxon>Lophotrochozoa</taxon>
        <taxon>Annelida</taxon>
        <taxon>Polychaeta</taxon>
        <taxon>Sedentaria</taxon>
        <taxon>Canalipalpata</taxon>
        <taxon>Terebellida</taxon>
        <taxon>Terebelliformia</taxon>
        <taxon>Alvinellidae</taxon>
        <taxon>Paralvinella</taxon>
    </lineage>
</organism>
<accession>A0AAD9JYY6</accession>
<feature type="coiled-coil region" evidence="4">
    <location>
        <begin position="8"/>
        <end position="60"/>
    </location>
</feature>
<dbReference type="AlphaFoldDB" id="A0AAD9JYY6"/>
<comment type="subcellular location">
    <subcellularLocation>
        <location evidence="1">Nucleus</location>
    </subcellularLocation>
</comment>
<dbReference type="Proteomes" id="UP001208570">
    <property type="component" value="Unassembled WGS sequence"/>
</dbReference>
<evidence type="ECO:0000256" key="1">
    <source>
        <dbReference type="ARBA" id="ARBA00004123"/>
    </source>
</evidence>
<dbReference type="Pfam" id="PF18517">
    <property type="entry name" value="LZ3wCH"/>
    <property type="match status" value="1"/>
</dbReference>
<evidence type="ECO:0000259" key="5">
    <source>
        <dbReference type="Pfam" id="PF18517"/>
    </source>
</evidence>
<name>A0AAD9JYY6_9ANNE</name>